<comment type="similarity">
    <text evidence="1">Belongs to the type-B carboxylesterase/lipase family.</text>
</comment>
<evidence type="ECO:0000256" key="2">
    <source>
        <dbReference type="ARBA" id="ARBA00022801"/>
    </source>
</evidence>
<dbReference type="SUPFAM" id="SSF53474">
    <property type="entry name" value="alpha/beta-Hydrolases"/>
    <property type="match status" value="1"/>
</dbReference>
<dbReference type="PROSITE" id="PS00122">
    <property type="entry name" value="CARBOXYLESTERASE_B_1"/>
    <property type="match status" value="1"/>
</dbReference>
<accession>A0ABP0KYH5</accession>
<dbReference type="InterPro" id="IPR002018">
    <property type="entry name" value="CarbesteraseB"/>
</dbReference>
<dbReference type="EMBL" id="CAXAMM010013335">
    <property type="protein sequence ID" value="CAK9031029.1"/>
    <property type="molecule type" value="Genomic_DNA"/>
</dbReference>
<organism evidence="6 7">
    <name type="scientific">Durusdinium trenchii</name>
    <dbReference type="NCBI Taxonomy" id="1381693"/>
    <lineage>
        <taxon>Eukaryota</taxon>
        <taxon>Sar</taxon>
        <taxon>Alveolata</taxon>
        <taxon>Dinophyceae</taxon>
        <taxon>Suessiales</taxon>
        <taxon>Symbiodiniaceae</taxon>
        <taxon>Durusdinium</taxon>
    </lineage>
</organism>
<evidence type="ECO:0000313" key="6">
    <source>
        <dbReference type="EMBL" id="CAK9031029.1"/>
    </source>
</evidence>
<evidence type="ECO:0000256" key="3">
    <source>
        <dbReference type="SAM" id="Coils"/>
    </source>
</evidence>
<proteinExistence type="inferred from homology"/>
<protein>
    <submittedName>
        <fullName evidence="6">Acetylcholinesterase (AChE)</fullName>
    </submittedName>
</protein>
<dbReference type="InterPro" id="IPR029058">
    <property type="entry name" value="AB_hydrolase_fold"/>
</dbReference>
<dbReference type="InterPro" id="IPR019826">
    <property type="entry name" value="Carboxylesterase_B_AS"/>
</dbReference>
<dbReference type="PANTHER" id="PTHR11559">
    <property type="entry name" value="CARBOXYLESTERASE"/>
    <property type="match status" value="1"/>
</dbReference>
<keyword evidence="2" id="KW-0378">Hydrolase</keyword>
<evidence type="ECO:0000256" key="1">
    <source>
        <dbReference type="ARBA" id="ARBA00005964"/>
    </source>
</evidence>
<dbReference type="Pfam" id="PF00135">
    <property type="entry name" value="COesterase"/>
    <property type="match status" value="1"/>
</dbReference>
<feature type="region of interest" description="Disordered" evidence="4">
    <location>
        <begin position="849"/>
        <end position="871"/>
    </location>
</feature>
<keyword evidence="7" id="KW-1185">Reference proteome</keyword>
<evidence type="ECO:0000256" key="4">
    <source>
        <dbReference type="SAM" id="MobiDB-lite"/>
    </source>
</evidence>
<gene>
    <name evidence="6" type="ORF">SCF082_LOCUS19451</name>
</gene>
<dbReference type="Gene3D" id="3.40.50.1820">
    <property type="entry name" value="alpha/beta hydrolase"/>
    <property type="match status" value="1"/>
</dbReference>
<keyword evidence="3" id="KW-0175">Coiled coil</keyword>
<feature type="coiled-coil region" evidence="3">
    <location>
        <begin position="60"/>
        <end position="223"/>
    </location>
</feature>
<evidence type="ECO:0000259" key="5">
    <source>
        <dbReference type="Pfam" id="PF00135"/>
    </source>
</evidence>
<dbReference type="InterPro" id="IPR050309">
    <property type="entry name" value="Type-B_Carboxylest/Lipase"/>
</dbReference>
<evidence type="ECO:0000313" key="7">
    <source>
        <dbReference type="Proteomes" id="UP001642464"/>
    </source>
</evidence>
<feature type="region of interest" description="Disordered" evidence="4">
    <location>
        <begin position="257"/>
        <end position="277"/>
    </location>
</feature>
<feature type="compositionally biased region" description="Basic residues" evidence="4">
    <location>
        <begin position="861"/>
        <end position="871"/>
    </location>
</feature>
<feature type="domain" description="Carboxylesterase type B" evidence="5">
    <location>
        <begin position="315"/>
        <end position="776"/>
    </location>
</feature>
<sequence length="871" mass="98712">MMRCWLPTNQDFEELKVPFGPNAENASEGLCVVDKADLEVRQHIEDLLQMHEAVAKTQRAEALAQQQADFEQSLRSWQRRLHLQAAQAKEEQNAQLQELETSTQERAQLSKEMVQLREQLKLQTVKLEEAEKVRLRSVAAEEALAERFRAAAAADARLEDQRKALASKEQELVAVRRELQQQRGLLSAQQAELHQRAEELANKDAIEEELERQFSQREEALVERAHIATKREQSLLERETAVAAREEEVTNAERTLREGMRQSRHSESELYQGRHRDEEKEAILEEKAQMQVEEDQRLAERERRLVCCEERLKMQKVQTPLGKVLGRDYGDFLAFKGIPYAEQPGRFEAPRAKLPWTGTLNGTAFRSSCIHGFSHHDEDPSESYEESENCLFANVWVPKAFQEPLPVVVFIHGGGFLRNSGSDPNFWGDRFVTNPSNPAILVTFNYRLGVFGFFSWNGTVANVGFRDQQLLLKWVHQNIEAFGGNPQKVLLMGQSAGAMSVMCHLAAPGSAGLFQSAMANSPVGLYYRNREENTKFVQLVAEAMLCTGNITSCLQDRPAKALRDVDVVPEYLRHFTAPCPECANVLAWLPIIDSETLPMNPLVAIERGLHNRVPTIISTVTNETLAFVPTLLMRMGNNRLSYEKVLAVLFDDRALKIQDHYARSPDTSRMSWAERAGVVTTDALMTCYARYAAQALSLFGQAYLSTFMVQPHSSQMHKDKICIQGPPDGATCHASDIAYQIPASKRMSLRTQVGYVNDKELNFSTLYAASIIDFASGRSLFVPYNSSGVSTYWNLEGSGRIQYYHYDHCNFWEEIGYTDAECLRQFKEQEALLVEREERLIARERAAEAEDSARMVEGAPRKRLTARKQIG</sequence>
<name>A0ABP0KYH5_9DINO</name>
<dbReference type="Proteomes" id="UP001642464">
    <property type="component" value="Unassembled WGS sequence"/>
</dbReference>
<reference evidence="6 7" key="1">
    <citation type="submission" date="2024-02" db="EMBL/GenBank/DDBJ databases">
        <authorList>
            <person name="Chen Y."/>
            <person name="Shah S."/>
            <person name="Dougan E. K."/>
            <person name="Thang M."/>
            <person name="Chan C."/>
        </authorList>
    </citation>
    <scope>NUCLEOTIDE SEQUENCE [LARGE SCALE GENOMIC DNA]</scope>
</reference>
<comment type="caution">
    <text evidence="6">The sequence shown here is derived from an EMBL/GenBank/DDBJ whole genome shotgun (WGS) entry which is preliminary data.</text>
</comment>